<dbReference type="GO" id="GO:0003677">
    <property type="term" value="F:DNA binding"/>
    <property type="evidence" value="ECO:0007669"/>
    <property type="project" value="UniProtKB-KW"/>
</dbReference>
<evidence type="ECO:0000256" key="5">
    <source>
        <dbReference type="ARBA" id="ARBA00023242"/>
    </source>
</evidence>
<dbReference type="Proteomes" id="UP001054252">
    <property type="component" value="Unassembled WGS sequence"/>
</dbReference>
<evidence type="ECO:0000259" key="6">
    <source>
        <dbReference type="PROSITE" id="PS50888"/>
    </source>
</evidence>
<evidence type="ECO:0000256" key="3">
    <source>
        <dbReference type="ARBA" id="ARBA00023125"/>
    </source>
</evidence>
<evidence type="ECO:0000256" key="2">
    <source>
        <dbReference type="ARBA" id="ARBA00023015"/>
    </source>
</evidence>
<dbReference type="SUPFAM" id="SSF47459">
    <property type="entry name" value="HLH, helix-loop-helix DNA-binding domain"/>
    <property type="match status" value="1"/>
</dbReference>
<comment type="subcellular location">
    <subcellularLocation>
        <location evidence="1">Nucleus</location>
    </subcellularLocation>
</comment>
<name>A0AAV5K8E6_9ROSI</name>
<keyword evidence="5" id="KW-0539">Nucleus</keyword>
<dbReference type="GO" id="GO:0003700">
    <property type="term" value="F:DNA-binding transcription factor activity"/>
    <property type="evidence" value="ECO:0007669"/>
    <property type="project" value="InterPro"/>
</dbReference>
<dbReference type="PANTHER" id="PTHR45914:SF24">
    <property type="entry name" value="BHLH DOMAIN-CONTAINING PROTEIN"/>
    <property type="match status" value="1"/>
</dbReference>
<gene>
    <name evidence="7" type="ORF">SLEP1_g31332</name>
</gene>
<keyword evidence="8" id="KW-1185">Reference proteome</keyword>
<dbReference type="Gene3D" id="4.10.280.10">
    <property type="entry name" value="Helix-loop-helix DNA-binding domain"/>
    <property type="match status" value="1"/>
</dbReference>
<dbReference type="InterPro" id="IPR045843">
    <property type="entry name" value="IND-like"/>
</dbReference>
<keyword evidence="4" id="KW-0804">Transcription</keyword>
<feature type="domain" description="BHLH" evidence="6">
    <location>
        <begin position="151"/>
        <end position="200"/>
    </location>
</feature>
<keyword evidence="3" id="KW-0238">DNA-binding</keyword>
<dbReference type="InterPro" id="IPR011598">
    <property type="entry name" value="bHLH_dom"/>
</dbReference>
<evidence type="ECO:0000313" key="8">
    <source>
        <dbReference type="Proteomes" id="UP001054252"/>
    </source>
</evidence>
<evidence type="ECO:0000313" key="7">
    <source>
        <dbReference type="EMBL" id="GKV21346.1"/>
    </source>
</evidence>
<dbReference type="PANTHER" id="PTHR45914">
    <property type="entry name" value="TRANSCRIPTION FACTOR HEC3-RELATED"/>
    <property type="match status" value="1"/>
</dbReference>
<sequence>MKTERDFHPSFELSHPFLEPADNPQDADFNPLFADGTLQALISLPSDLSPVVSSCNFNFSTHDFPSLNPKQPELVLDSFQPPLPLTYPKFEDCLVDSTQSLDFFSKPLPGLCSLEKTQPRLAASSKRARLDSSMGNNTHTLQSAVQGFNSTQMVPQSDLAKQRRQKVSEKMRSLQKLMPWDKKMDNSTMLEEAYKYVRLLQAQIACLQAMPVSSSFAQNQYSNAGFDLGGLRRLNRQQMLEVLLNSPAAQTILCSQGLCVFSYEQLVLLKKTAGVRKAIVHPTGVLGARVGYHS</sequence>
<dbReference type="EMBL" id="BPVZ01000057">
    <property type="protein sequence ID" value="GKV21346.1"/>
    <property type="molecule type" value="Genomic_DNA"/>
</dbReference>
<organism evidence="7 8">
    <name type="scientific">Rubroshorea leprosula</name>
    <dbReference type="NCBI Taxonomy" id="152421"/>
    <lineage>
        <taxon>Eukaryota</taxon>
        <taxon>Viridiplantae</taxon>
        <taxon>Streptophyta</taxon>
        <taxon>Embryophyta</taxon>
        <taxon>Tracheophyta</taxon>
        <taxon>Spermatophyta</taxon>
        <taxon>Magnoliopsida</taxon>
        <taxon>eudicotyledons</taxon>
        <taxon>Gunneridae</taxon>
        <taxon>Pentapetalae</taxon>
        <taxon>rosids</taxon>
        <taxon>malvids</taxon>
        <taxon>Malvales</taxon>
        <taxon>Dipterocarpaceae</taxon>
        <taxon>Rubroshorea</taxon>
    </lineage>
</organism>
<dbReference type="SMART" id="SM00353">
    <property type="entry name" value="HLH"/>
    <property type="match status" value="1"/>
</dbReference>
<protein>
    <recommendedName>
        <fullName evidence="6">BHLH domain-containing protein</fullName>
    </recommendedName>
</protein>
<proteinExistence type="predicted"/>
<comment type="caution">
    <text evidence="7">The sequence shown here is derived from an EMBL/GenBank/DDBJ whole genome shotgun (WGS) entry which is preliminary data.</text>
</comment>
<evidence type="ECO:0000256" key="1">
    <source>
        <dbReference type="ARBA" id="ARBA00004123"/>
    </source>
</evidence>
<keyword evidence="2" id="KW-0805">Transcription regulation</keyword>
<evidence type="ECO:0000256" key="4">
    <source>
        <dbReference type="ARBA" id="ARBA00023163"/>
    </source>
</evidence>
<accession>A0AAV5K8E6</accession>
<dbReference type="GO" id="GO:0046983">
    <property type="term" value="F:protein dimerization activity"/>
    <property type="evidence" value="ECO:0007669"/>
    <property type="project" value="InterPro"/>
</dbReference>
<dbReference type="GO" id="GO:0005634">
    <property type="term" value="C:nucleus"/>
    <property type="evidence" value="ECO:0007669"/>
    <property type="project" value="UniProtKB-SubCell"/>
</dbReference>
<dbReference type="InterPro" id="IPR036638">
    <property type="entry name" value="HLH_DNA-bd_sf"/>
</dbReference>
<dbReference type="Pfam" id="PF00010">
    <property type="entry name" value="HLH"/>
    <property type="match status" value="1"/>
</dbReference>
<dbReference type="AlphaFoldDB" id="A0AAV5K8E6"/>
<dbReference type="PROSITE" id="PS50888">
    <property type="entry name" value="BHLH"/>
    <property type="match status" value="1"/>
</dbReference>
<reference evidence="7 8" key="1">
    <citation type="journal article" date="2021" name="Commun. Biol.">
        <title>The genome of Shorea leprosula (Dipterocarpaceae) highlights the ecological relevance of drought in aseasonal tropical rainforests.</title>
        <authorList>
            <person name="Ng K.K.S."/>
            <person name="Kobayashi M.J."/>
            <person name="Fawcett J.A."/>
            <person name="Hatakeyama M."/>
            <person name="Paape T."/>
            <person name="Ng C.H."/>
            <person name="Ang C.C."/>
            <person name="Tnah L.H."/>
            <person name="Lee C.T."/>
            <person name="Nishiyama T."/>
            <person name="Sese J."/>
            <person name="O'Brien M.J."/>
            <person name="Copetti D."/>
            <person name="Mohd Noor M.I."/>
            <person name="Ong R.C."/>
            <person name="Putra M."/>
            <person name="Sireger I.Z."/>
            <person name="Indrioko S."/>
            <person name="Kosugi Y."/>
            <person name="Izuno A."/>
            <person name="Isagi Y."/>
            <person name="Lee S.L."/>
            <person name="Shimizu K.K."/>
        </authorList>
    </citation>
    <scope>NUCLEOTIDE SEQUENCE [LARGE SCALE GENOMIC DNA]</scope>
    <source>
        <strain evidence="7">214</strain>
    </source>
</reference>